<feature type="compositionally biased region" description="Basic and acidic residues" evidence="1">
    <location>
        <begin position="513"/>
        <end position="530"/>
    </location>
</feature>
<evidence type="ECO:0000256" key="1">
    <source>
        <dbReference type="SAM" id="MobiDB-lite"/>
    </source>
</evidence>
<protein>
    <submittedName>
        <fullName evidence="2">Uncharacterized protein</fullName>
    </submittedName>
</protein>
<feature type="region of interest" description="Disordered" evidence="1">
    <location>
        <begin position="490"/>
        <end position="530"/>
    </location>
</feature>
<evidence type="ECO:0000313" key="3">
    <source>
        <dbReference type="Proteomes" id="UP001259832"/>
    </source>
</evidence>
<accession>A0AAD9LIL9</accession>
<dbReference type="Proteomes" id="UP001259832">
    <property type="component" value="Unassembled WGS sequence"/>
</dbReference>
<dbReference type="EMBL" id="JASMQC010000018">
    <property type="protein sequence ID" value="KAK1938093.1"/>
    <property type="molecule type" value="Genomic_DNA"/>
</dbReference>
<feature type="region of interest" description="Disordered" evidence="1">
    <location>
        <begin position="441"/>
        <end position="462"/>
    </location>
</feature>
<evidence type="ECO:0000313" key="2">
    <source>
        <dbReference type="EMBL" id="KAK1938093.1"/>
    </source>
</evidence>
<feature type="region of interest" description="Disordered" evidence="1">
    <location>
        <begin position="318"/>
        <end position="367"/>
    </location>
</feature>
<feature type="region of interest" description="Disordered" evidence="1">
    <location>
        <begin position="126"/>
        <end position="165"/>
    </location>
</feature>
<keyword evidence="3" id="KW-1185">Reference proteome</keyword>
<gene>
    <name evidence="2" type="ORF">P3T76_009243</name>
</gene>
<reference evidence="2" key="1">
    <citation type="submission" date="2023-08" db="EMBL/GenBank/DDBJ databases">
        <title>Reference Genome Resource for the Citrus Pathogen Phytophthora citrophthora.</title>
        <authorList>
            <person name="Moller H."/>
            <person name="Coetzee B."/>
            <person name="Rose L.J."/>
            <person name="Van Niekerk J.M."/>
        </authorList>
    </citation>
    <scope>NUCLEOTIDE SEQUENCE</scope>
    <source>
        <strain evidence="2">STE-U-9442</strain>
    </source>
</reference>
<comment type="caution">
    <text evidence="2">The sequence shown here is derived from an EMBL/GenBank/DDBJ whole genome shotgun (WGS) entry which is preliminary data.</text>
</comment>
<feature type="region of interest" description="Disordered" evidence="1">
    <location>
        <begin position="379"/>
        <end position="425"/>
    </location>
</feature>
<sequence length="530" mass="61269">MILGHKIIAYSDYVFFRQPRTFAFIFLRQKELQEVSANALQSIRLIFHNRLLQISHRLTLIDFHLERAPLRANNRAKQLHHIFTSKFAVFFYIKFWPFKMASEGSPSFSFTTPEQRRQRFPEDVNDADSEDWHFRNGPSPIVAPRLQGEGQDESKENYPDNFATSHFRRRNRLESRLEELQKDVASLTLKLRANGNRSTSLDASSFLYTPKEKVENKSYSVNKETSRKSVKDQGQNNTAKIKRELHHVTTERDQLKFELERTRKALIVAEKKSQEAAKSRKAYEKLQAHCDSLQESLDLSEKIRVRQKKLLQQLQLQQRTAKKEKEVKAEKKRPVSAGIRPTEKRSTATKSTPIRQEARTREYSPTGYDILNSLVTSHQLSDEEEDADGETHEQAPSEPTAAVSRSRTPRSVLKPTTPTQKQYRSDFDALLQVDAPQFSTRRPSRIATNTSRRRPSQTQVQQRDAMRQAARWARTRGAAVDISTSITQLPARKTPTGRPKNSFLAPTQASLRRLHDLPRRGDLERRPFVV</sequence>
<organism evidence="2 3">
    <name type="scientific">Phytophthora citrophthora</name>
    <dbReference type="NCBI Taxonomy" id="4793"/>
    <lineage>
        <taxon>Eukaryota</taxon>
        <taxon>Sar</taxon>
        <taxon>Stramenopiles</taxon>
        <taxon>Oomycota</taxon>
        <taxon>Peronosporomycetes</taxon>
        <taxon>Peronosporales</taxon>
        <taxon>Peronosporaceae</taxon>
        <taxon>Phytophthora</taxon>
    </lineage>
</organism>
<proteinExistence type="predicted"/>
<feature type="region of interest" description="Disordered" evidence="1">
    <location>
        <begin position="215"/>
        <end position="239"/>
    </location>
</feature>
<feature type="compositionally biased region" description="Basic and acidic residues" evidence="1">
    <location>
        <begin position="321"/>
        <end position="333"/>
    </location>
</feature>
<name>A0AAD9LIL9_9STRA</name>
<dbReference type="AlphaFoldDB" id="A0AAD9LIL9"/>